<reference evidence="2" key="1">
    <citation type="submission" date="2023-03" db="EMBL/GenBank/DDBJ databases">
        <title>Massive genome expansion in bonnet fungi (Mycena s.s.) driven by repeated elements and novel gene families across ecological guilds.</title>
        <authorList>
            <consortium name="Lawrence Berkeley National Laboratory"/>
            <person name="Harder C.B."/>
            <person name="Miyauchi S."/>
            <person name="Viragh M."/>
            <person name="Kuo A."/>
            <person name="Thoen E."/>
            <person name="Andreopoulos B."/>
            <person name="Lu D."/>
            <person name="Skrede I."/>
            <person name="Drula E."/>
            <person name="Henrissat B."/>
            <person name="Morin E."/>
            <person name="Kohler A."/>
            <person name="Barry K."/>
            <person name="LaButti K."/>
            <person name="Morin E."/>
            <person name="Salamov A."/>
            <person name="Lipzen A."/>
            <person name="Mereny Z."/>
            <person name="Hegedus B."/>
            <person name="Baldrian P."/>
            <person name="Stursova M."/>
            <person name="Weitz H."/>
            <person name="Taylor A."/>
            <person name="Grigoriev I.V."/>
            <person name="Nagy L.G."/>
            <person name="Martin F."/>
            <person name="Kauserud H."/>
        </authorList>
    </citation>
    <scope>NUCLEOTIDE SEQUENCE</scope>
    <source>
        <strain evidence="2">CBHHK002</strain>
    </source>
</reference>
<feature type="transmembrane region" description="Helical" evidence="1">
    <location>
        <begin position="66"/>
        <end position="86"/>
    </location>
</feature>
<dbReference type="Proteomes" id="UP001218218">
    <property type="component" value="Unassembled WGS sequence"/>
</dbReference>
<organism evidence="2 3">
    <name type="scientific">Mycena albidolilacea</name>
    <dbReference type="NCBI Taxonomy" id="1033008"/>
    <lineage>
        <taxon>Eukaryota</taxon>
        <taxon>Fungi</taxon>
        <taxon>Dikarya</taxon>
        <taxon>Basidiomycota</taxon>
        <taxon>Agaricomycotina</taxon>
        <taxon>Agaricomycetes</taxon>
        <taxon>Agaricomycetidae</taxon>
        <taxon>Agaricales</taxon>
        <taxon>Marasmiineae</taxon>
        <taxon>Mycenaceae</taxon>
        <taxon>Mycena</taxon>
    </lineage>
</organism>
<comment type="caution">
    <text evidence="2">The sequence shown here is derived from an EMBL/GenBank/DDBJ whole genome shotgun (WGS) entry which is preliminary data.</text>
</comment>
<feature type="transmembrane region" description="Helical" evidence="1">
    <location>
        <begin position="12"/>
        <end position="32"/>
    </location>
</feature>
<evidence type="ECO:0000256" key="1">
    <source>
        <dbReference type="SAM" id="Phobius"/>
    </source>
</evidence>
<keyword evidence="1" id="KW-0812">Transmembrane</keyword>
<keyword evidence="3" id="KW-1185">Reference proteome</keyword>
<name>A0AAD7EYJ5_9AGAR</name>
<sequence>MILSTIFLNPTARIFNLRFFLLSNIPVIVVIFKWPVRGLAAIDLSVVVIELGLLVMIYIITIFSPVYIPSLILLFFSLVFRIATVVKTKELLLTQRLAFLGGCTQINPPYTPQSILLNRSLARPLVRGESKYIIFARAFILSCIAPGVPAFGIFAVVIRPIKSAKGQSGSEFRIWGGGGSRPGP</sequence>
<dbReference type="AlphaFoldDB" id="A0AAD7EYJ5"/>
<gene>
    <name evidence="2" type="ORF">DFH08DRAFT_1053717</name>
</gene>
<dbReference type="EMBL" id="JARIHO010000009">
    <property type="protein sequence ID" value="KAJ7355983.1"/>
    <property type="molecule type" value="Genomic_DNA"/>
</dbReference>
<proteinExistence type="predicted"/>
<keyword evidence="1" id="KW-0472">Membrane</keyword>
<keyword evidence="1" id="KW-1133">Transmembrane helix</keyword>
<protein>
    <submittedName>
        <fullName evidence="2">Uncharacterized protein</fullName>
    </submittedName>
</protein>
<evidence type="ECO:0000313" key="3">
    <source>
        <dbReference type="Proteomes" id="UP001218218"/>
    </source>
</evidence>
<evidence type="ECO:0000313" key="2">
    <source>
        <dbReference type="EMBL" id="KAJ7355983.1"/>
    </source>
</evidence>
<accession>A0AAD7EYJ5</accession>
<feature type="transmembrane region" description="Helical" evidence="1">
    <location>
        <begin position="132"/>
        <end position="158"/>
    </location>
</feature>